<gene>
    <name evidence="4" type="ORF">ARALYDRAFT_678359</name>
</gene>
<accession>D7KH18</accession>
<evidence type="ECO:0000256" key="1">
    <source>
        <dbReference type="ARBA" id="ARBA00022614"/>
    </source>
</evidence>
<proteinExistence type="predicted"/>
<dbReference type="Pfam" id="PF13516">
    <property type="entry name" value="LRR_6"/>
    <property type="match status" value="2"/>
</dbReference>
<evidence type="ECO:0000256" key="2">
    <source>
        <dbReference type="ARBA" id="ARBA00022737"/>
    </source>
</evidence>
<dbReference type="PANTHER" id="PTHR48065">
    <property type="entry name" value="OS10G0469600 PROTEIN"/>
    <property type="match status" value="1"/>
</dbReference>
<dbReference type="InterPro" id="IPR013210">
    <property type="entry name" value="LRR_N_plant-typ"/>
</dbReference>
<evidence type="ECO:0000313" key="5">
    <source>
        <dbReference type="Proteomes" id="UP000008694"/>
    </source>
</evidence>
<keyword evidence="2" id="KW-0677">Repeat</keyword>
<dbReference type="Pfam" id="PF08263">
    <property type="entry name" value="LRRNT_2"/>
    <property type="match status" value="1"/>
</dbReference>
<dbReference type="InterPro" id="IPR001611">
    <property type="entry name" value="Leu-rich_rpt"/>
</dbReference>
<dbReference type="Proteomes" id="UP000008694">
    <property type="component" value="Unassembled WGS sequence"/>
</dbReference>
<dbReference type="Gramene" id="Al_scaffold_0001_682">
    <property type="protein sequence ID" value="Al_scaffold_0001_682"/>
    <property type="gene ID" value="Al_scaffold_0001_682"/>
</dbReference>
<protein>
    <submittedName>
        <fullName evidence="4">Predicted protein</fullName>
    </submittedName>
</protein>
<dbReference type="AlphaFoldDB" id="D7KH18"/>
<sequence>MTRNARSRWWVKEKKKMMALVFITITMMLQFQIKACVETERMGLLQLKSYLENLIINAGEEDEGTPIYPEEESILKSWSHRKSDCCRWESVKCSDAIGGGHIVVLSLNEIMPYTDLDRPLNLSLLHSFPQLQTLEFSGNGFNYLFDLIHGHKSLDRLEKLRTLDFYKNRLNNSAIPFLSAARSLRTLVLSDNLLEGVLFPPNAGLINFRELEVLDLSSNNINDFQAGDGLRTIKLKTLDLSDNDFSDTARLKGLEHLVELNVLILADNQLNLTRSIEGK</sequence>
<dbReference type="PROSITE" id="PS51450">
    <property type="entry name" value="LRR"/>
    <property type="match status" value="2"/>
</dbReference>
<dbReference type="STRING" id="81972.D7KH18"/>
<dbReference type="OrthoDB" id="4691307at2759"/>
<name>D7KH18_ARALL</name>
<keyword evidence="1" id="KW-0433">Leucine-rich repeat</keyword>
<keyword evidence="5" id="KW-1185">Reference proteome</keyword>
<dbReference type="PANTHER" id="PTHR48065:SF75">
    <property type="entry name" value="LEUCINE-RICH REPEAT-CONTAINING N-TERMINAL PLANT-TYPE DOMAIN-CONTAINING PROTEIN"/>
    <property type="match status" value="1"/>
</dbReference>
<dbReference type="Gene3D" id="3.80.10.10">
    <property type="entry name" value="Ribonuclease Inhibitor"/>
    <property type="match status" value="2"/>
</dbReference>
<feature type="domain" description="Leucine-rich repeat-containing N-terminal plant-type" evidence="3">
    <location>
        <begin position="73"/>
        <end position="94"/>
    </location>
</feature>
<dbReference type="HOGENOM" id="CLU_998688_0_0_1"/>
<dbReference type="SUPFAM" id="SSF52058">
    <property type="entry name" value="L domain-like"/>
    <property type="match status" value="1"/>
</dbReference>
<evidence type="ECO:0000259" key="3">
    <source>
        <dbReference type="Pfam" id="PF08263"/>
    </source>
</evidence>
<dbReference type="EMBL" id="GL348713">
    <property type="protein sequence ID" value="EFH65903.1"/>
    <property type="molecule type" value="Genomic_DNA"/>
</dbReference>
<evidence type="ECO:0000313" key="4">
    <source>
        <dbReference type="EMBL" id="EFH65903.1"/>
    </source>
</evidence>
<organism evidence="5">
    <name type="scientific">Arabidopsis lyrata subsp. lyrata</name>
    <name type="common">Lyre-leaved rock-cress</name>
    <dbReference type="NCBI Taxonomy" id="81972"/>
    <lineage>
        <taxon>Eukaryota</taxon>
        <taxon>Viridiplantae</taxon>
        <taxon>Streptophyta</taxon>
        <taxon>Embryophyta</taxon>
        <taxon>Tracheophyta</taxon>
        <taxon>Spermatophyta</taxon>
        <taxon>Magnoliopsida</taxon>
        <taxon>eudicotyledons</taxon>
        <taxon>Gunneridae</taxon>
        <taxon>Pentapetalae</taxon>
        <taxon>rosids</taxon>
        <taxon>malvids</taxon>
        <taxon>Brassicales</taxon>
        <taxon>Brassicaceae</taxon>
        <taxon>Camelineae</taxon>
        <taxon>Arabidopsis</taxon>
    </lineage>
</organism>
<dbReference type="eggNOG" id="KOG0619">
    <property type="taxonomic scope" value="Eukaryota"/>
</dbReference>
<dbReference type="InterPro" id="IPR032675">
    <property type="entry name" value="LRR_dom_sf"/>
</dbReference>
<reference evidence="5" key="1">
    <citation type="journal article" date="2011" name="Nat. Genet.">
        <title>The Arabidopsis lyrata genome sequence and the basis of rapid genome size change.</title>
        <authorList>
            <person name="Hu T.T."/>
            <person name="Pattyn P."/>
            <person name="Bakker E.G."/>
            <person name="Cao J."/>
            <person name="Cheng J.-F."/>
            <person name="Clark R.M."/>
            <person name="Fahlgren N."/>
            <person name="Fawcett J.A."/>
            <person name="Grimwood J."/>
            <person name="Gundlach H."/>
            <person name="Haberer G."/>
            <person name="Hollister J.D."/>
            <person name="Ossowski S."/>
            <person name="Ottilar R.P."/>
            <person name="Salamov A.A."/>
            <person name="Schneeberger K."/>
            <person name="Spannagl M."/>
            <person name="Wang X."/>
            <person name="Yang L."/>
            <person name="Nasrallah M.E."/>
            <person name="Bergelson J."/>
            <person name="Carrington J.C."/>
            <person name="Gaut B.S."/>
            <person name="Schmutz J."/>
            <person name="Mayer K.F.X."/>
            <person name="Van de Peer Y."/>
            <person name="Grigoriev I.V."/>
            <person name="Nordborg M."/>
            <person name="Weigel D."/>
            <person name="Guo Y.-L."/>
        </authorList>
    </citation>
    <scope>NUCLEOTIDE SEQUENCE [LARGE SCALE GENOMIC DNA]</scope>
    <source>
        <strain evidence="5">cv. MN47</strain>
    </source>
</reference>
<dbReference type="KEGG" id="aly:9328460"/>